<keyword evidence="4" id="KW-1185">Reference proteome</keyword>
<dbReference type="GeneID" id="98139598"/>
<dbReference type="InterPro" id="IPR014710">
    <property type="entry name" value="RmlC-like_jellyroll"/>
</dbReference>
<dbReference type="EMBL" id="JBFXLQ010000024">
    <property type="protein sequence ID" value="KAL2866510.1"/>
    <property type="molecule type" value="Genomic_DNA"/>
</dbReference>
<evidence type="ECO:0000259" key="2">
    <source>
        <dbReference type="Pfam" id="PF07883"/>
    </source>
</evidence>
<protein>
    <recommendedName>
        <fullName evidence="2">Cupin type-2 domain-containing protein</fullName>
    </recommendedName>
</protein>
<dbReference type="PANTHER" id="PTHR36156:SF2">
    <property type="entry name" value="CUPIN TYPE-2 DOMAIN-CONTAINING PROTEIN"/>
    <property type="match status" value="1"/>
</dbReference>
<feature type="region of interest" description="Disordered" evidence="1">
    <location>
        <begin position="1"/>
        <end position="25"/>
    </location>
</feature>
<gene>
    <name evidence="3" type="ORF">BJX67DRAFT_129667</name>
</gene>
<dbReference type="PANTHER" id="PTHR36156">
    <property type="entry name" value="SLR2101 PROTEIN"/>
    <property type="match status" value="1"/>
</dbReference>
<evidence type="ECO:0000313" key="4">
    <source>
        <dbReference type="Proteomes" id="UP001610432"/>
    </source>
</evidence>
<dbReference type="Gene3D" id="2.20.70.150">
    <property type="match status" value="1"/>
</dbReference>
<reference evidence="3 4" key="1">
    <citation type="submission" date="2024-07" db="EMBL/GenBank/DDBJ databases">
        <title>Section-level genome sequencing and comparative genomics of Aspergillus sections Usti and Cavernicolus.</title>
        <authorList>
            <consortium name="Lawrence Berkeley National Laboratory"/>
            <person name="Nybo J.L."/>
            <person name="Vesth T.C."/>
            <person name="Theobald S."/>
            <person name="Frisvad J.C."/>
            <person name="Larsen T.O."/>
            <person name="Kjaerboelling I."/>
            <person name="Rothschild-Mancinelli K."/>
            <person name="Lyhne E.K."/>
            <person name="Kogle M.E."/>
            <person name="Barry K."/>
            <person name="Clum A."/>
            <person name="Na H."/>
            <person name="Ledsgaard L."/>
            <person name="Lin J."/>
            <person name="Lipzen A."/>
            <person name="Kuo A."/>
            <person name="Riley R."/>
            <person name="Mondo S."/>
            <person name="Labutti K."/>
            <person name="Haridas S."/>
            <person name="Pangalinan J."/>
            <person name="Salamov A.A."/>
            <person name="Simmons B.A."/>
            <person name="Magnuson J.K."/>
            <person name="Chen J."/>
            <person name="Drula E."/>
            <person name="Henrissat B."/>
            <person name="Wiebenga A."/>
            <person name="Lubbers R.J."/>
            <person name="Gomes A.C."/>
            <person name="Macurrencykelacurrency M.R."/>
            <person name="Stajich J."/>
            <person name="Grigoriev I.V."/>
            <person name="Mortensen U.H."/>
            <person name="De Vries R.P."/>
            <person name="Baker S.E."/>
            <person name="Andersen M.R."/>
        </authorList>
    </citation>
    <scope>NUCLEOTIDE SEQUENCE [LARGE SCALE GENOMIC DNA]</scope>
    <source>
        <strain evidence="3 4">CBS 449.75</strain>
    </source>
</reference>
<dbReference type="RefSeq" id="XP_070885489.1">
    <property type="nucleotide sequence ID" value="XM_071024526.1"/>
</dbReference>
<dbReference type="InterPro" id="IPR013096">
    <property type="entry name" value="Cupin_2"/>
</dbReference>
<dbReference type="Proteomes" id="UP001610432">
    <property type="component" value="Unassembled WGS sequence"/>
</dbReference>
<proteinExistence type="predicted"/>
<organism evidence="3 4">
    <name type="scientific">Aspergillus lucknowensis</name>
    <dbReference type="NCBI Taxonomy" id="176173"/>
    <lineage>
        <taxon>Eukaryota</taxon>
        <taxon>Fungi</taxon>
        <taxon>Dikarya</taxon>
        <taxon>Ascomycota</taxon>
        <taxon>Pezizomycotina</taxon>
        <taxon>Eurotiomycetes</taxon>
        <taxon>Eurotiomycetidae</taxon>
        <taxon>Eurotiales</taxon>
        <taxon>Aspergillaceae</taxon>
        <taxon>Aspergillus</taxon>
        <taxon>Aspergillus subgen. Nidulantes</taxon>
    </lineage>
</organism>
<comment type="caution">
    <text evidence="3">The sequence shown here is derived from an EMBL/GenBank/DDBJ whole genome shotgun (WGS) entry which is preliminary data.</text>
</comment>
<feature type="domain" description="Cupin type-2" evidence="2">
    <location>
        <begin position="86"/>
        <end position="156"/>
    </location>
</feature>
<feature type="compositionally biased region" description="Polar residues" evidence="1">
    <location>
        <begin position="16"/>
        <end position="25"/>
    </location>
</feature>
<sequence length="178" mass="19364">MSDQTTTPPLPPTRRIVTSHNPQSQAIIQHDSQIPAQPAGHGIFLTSLWSTPSLPPRTTPDFDSDSNTDMGLAETGLANNGTICRIVDFPPRSTASTAMMHRTMTLDYIYCVKGSVVLVLDDGSRTVLREGDVAVQQATMHAWANEGDEWARLVCVLIAAEPPVVQGKELQTEVPFQL</sequence>
<evidence type="ECO:0000256" key="1">
    <source>
        <dbReference type="SAM" id="MobiDB-lite"/>
    </source>
</evidence>
<accession>A0ABR4LPN8</accession>
<dbReference type="InterPro" id="IPR011051">
    <property type="entry name" value="RmlC_Cupin_sf"/>
</dbReference>
<dbReference type="SUPFAM" id="SSF51182">
    <property type="entry name" value="RmlC-like cupins"/>
    <property type="match status" value="1"/>
</dbReference>
<evidence type="ECO:0000313" key="3">
    <source>
        <dbReference type="EMBL" id="KAL2866510.1"/>
    </source>
</evidence>
<dbReference type="InterPro" id="IPR047142">
    <property type="entry name" value="OryJ/VirC-like"/>
</dbReference>
<name>A0ABR4LPN8_9EURO</name>
<dbReference type="Pfam" id="PF07883">
    <property type="entry name" value="Cupin_2"/>
    <property type="match status" value="1"/>
</dbReference>
<dbReference type="CDD" id="cd02231">
    <property type="entry name" value="cupin_BLL6423-like"/>
    <property type="match status" value="1"/>
</dbReference>
<dbReference type="Gene3D" id="2.60.120.10">
    <property type="entry name" value="Jelly Rolls"/>
    <property type="match status" value="1"/>
</dbReference>